<dbReference type="InterPro" id="IPR007612">
    <property type="entry name" value="LOR"/>
</dbReference>
<dbReference type="InterPro" id="IPR038595">
    <property type="entry name" value="LOR_sf"/>
</dbReference>
<evidence type="ECO:0008006" key="3">
    <source>
        <dbReference type="Google" id="ProtNLM"/>
    </source>
</evidence>
<protein>
    <recommendedName>
        <fullName evidence="3">LURP-one-related family protein</fullName>
    </recommendedName>
</protein>
<reference evidence="2" key="1">
    <citation type="submission" date="2019-09" db="EMBL/GenBank/DDBJ databases">
        <title>Genomic analysis of Haloferax sp. CBA1149.</title>
        <authorList>
            <person name="Roh S.W."/>
        </authorList>
    </citation>
    <scope>NUCLEOTIDE SEQUENCE</scope>
    <source>
        <strain evidence="2">CBA1149</strain>
    </source>
</reference>
<dbReference type="AlphaFoldDB" id="A0A643K0Q9"/>
<dbReference type="InterPro" id="IPR025659">
    <property type="entry name" value="Tubby-like_C"/>
</dbReference>
<proteinExistence type="inferred from homology"/>
<comment type="similarity">
    <text evidence="1">Belongs to the LOR family.</text>
</comment>
<evidence type="ECO:0000313" key="2">
    <source>
        <dbReference type="EMBL" id="KAB1189233.1"/>
    </source>
</evidence>
<dbReference type="EMBL" id="VZUS01000001">
    <property type="protein sequence ID" value="KAB1189233.1"/>
    <property type="molecule type" value="Genomic_DNA"/>
</dbReference>
<comment type="caution">
    <text evidence="2">The sequence shown here is derived from an EMBL/GenBank/DDBJ whole genome shotgun (WGS) entry which is preliminary data.</text>
</comment>
<name>A0A643K0Q9_9EURY</name>
<dbReference type="Gene3D" id="2.40.160.200">
    <property type="entry name" value="LURP1-related"/>
    <property type="match status" value="1"/>
</dbReference>
<gene>
    <name evidence="2" type="ORF">Hfx1149_07540</name>
</gene>
<evidence type="ECO:0000256" key="1">
    <source>
        <dbReference type="ARBA" id="ARBA00005437"/>
    </source>
</evidence>
<organism evidence="2">
    <name type="scientific">Haloferax sp. CBA1149</name>
    <dbReference type="NCBI Taxonomy" id="2650753"/>
    <lineage>
        <taxon>Archaea</taxon>
        <taxon>Methanobacteriati</taxon>
        <taxon>Methanobacteriota</taxon>
        <taxon>Stenosarchaea group</taxon>
        <taxon>Halobacteria</taxon>
        <taxon>Halobacteriales</taxon>
        <taxon>Haloferacaceae</taxon>
        <taxon>Haloferax</taxon>
    </lineage>
</organism>
<sequence length="156" mass="17784">MTQRLVAIGDDYYVENQAGMRAFKIDGKVLRVRETLKMDDLQSGDEYKIQERIARVRETMTIQKNGRKAAVVHKAVVTPLRDRFTVSLVGGPDLRVQGNIVNHEYRFMRNGQRVAEVSKKWFRVRDSYGIEVSPEMDAGLVVACTAALDMMVHPTR</sequence>
<dbReference type="Pfam" id="PF04525">
    <property type="entry name" value="LOR"/>
    <property type="match status" value="1"/>
</dbReference>
<accession>A0A643K0Q9</accession>
<dbReference type="SUPFAM" id="SSF54518">
    <property type="entry name" value="Tubby C-terminal domain-like"/>
    <property type="match status" value="1"/>
</dbReference>